<dbReference type="Proteomes" id="UP000282892">
    <property type="component" value="Chromosome"/>
</dbReference>
<protein>
    <submittedName>
        <fullName evidence="8">MFS transporter</fullName>
    </submittedName>
</protein>
<accession>A0A3T0HX01</accession>
<dbReference type="OrthoDB" id="6360at2"/>
<evidence type="ECO:0000259" key="7">
    <source>
        <dbReference type="PROSITE" id="PS50850"/>
    </source>
</evidence>
<gene>
    <name evidence="8" type="ORF">CHR53_10080</name>
</gene>
<dbReference type="STRING" id="1193713.GCA_001636315_04451"/>
<name>A0A3T0HX01_9BACI</name>
<dbReference type="AlphaFoldDB" id="A0A3T0HX01"/>
<evidence type="ECO:0000313" key="8">
    <source>
        <dbReference type="EMBL" id="AZU61593.1"/>
    </source>
</evidence>
<evidence type="ECO:0000313" key="9">
    <source>
        <dbReference type="Proteomes" id="UP000282892"/>
    </source>
</evidence>
<organism evidence="8 9">
    <name type="scientific">Neobacillus mesonae</name>
    <dbReference type="NCBI Taxonomy" id="1193713"/>
    <lineage>
        <taxon>Bacteria</taxon>
        <taxon>Bacillati</taxon>
        <taxon>Bacillota</taxon>
        <taxon>Bacilli</taxon>
        <taxon>Bacillales</taxon>
        <taxon>Bacillaceae</taxon>
        <taxon>Neobacillus</taxon>
    </lineage>
</organism>
<reference evidence="8 9" key="1">
    <citation type="submission" date="2017-07" db="EMBL/GenBank/DDBJ databases">
        <title>The complete genome sequence of Bacillus mesonae strain H20-5, an efficient strain improving plant abiotic stress resistance.</title>
        <authorList>
            <person name="Kim S.Y."/>
            <person name="Song H."/>
            <person name="Sang M.K."/>
            <person name="Weon H.-Y."/>
            <person name="Song J."/>
        </authorList>
    </citation>
    <scope>NUCLEOTIDE SEQUENCE [LARGE SCALE GENOMIC DNA]</scope>
    <source>
        <strain evidence="8 9">H20-5</strain>
    </source>
</reference>
<sequence length="419" mass="46080">MRWVIVVFLFLLYIINYADKAIVGYSAEPIMNDLALNYTQWGLVGSSFYWLFSIAGIVGAALTDKIGTKKMLTIMAIVWTICQLGAFAIYSLPLLIFSRVLLGAFEGPYLATAVSHISKWFPPERRAFAMSLVNCGSMGAKLMAPMLIAVIHTYSWRIGFGLLGSLSLIWVVLWLIFGRELPKNKVNYEESNENLPTANWKEISKILLSPNFIFTTLAFFSAFWVLTWSFVWMPIYLTKIIHLTPMQMGYVISAIGIITSLGSIAAAVLSDKVLKKTKSHRKSRVFVSGGALVIGAISLFLITMVQSTVMAIILLCLGLTLVNTMFAIAPQIAVHLLPERKGLITGVLVGLANTAGIVGPIITGFVVQFAGKNESMGFNYSVMLTAGIVVLANVLYLIFTKPDVQKQNKDQTLINQVAN</sequence>
<dbReference type="Pfam" id="PF07690">
    <property type="entry name" value="MFS_1"/>
    <property type="match status" value="1"/>
</dbReference>
<dbReference type="RefSeq" id="WP_066396491.1">
    <property type="nucleotide sequence ID" value="NZ_CP022572.1"/>
</dbReference>
<feature type="transmembrane region" description="Helical" evidence="6">
    <location>
        <begin position="212"/>
        <end position="236"/>
    </location>
</feature>
<dbReference type="GO" id="GO:0022857">
    <property type="term" value="F:transmembrane transporter activity"/>
    <property type="evidence" value="ECO:0007669"/>
    <property type="project" value="InterPro"/>
</dbReference>
<proteinExistence type="predicted"/>
<dbReference type="SUPFAM" id="SSF103473">
    <property type="entry name" value="MFS general substrate transporter"/>
    <property type="match status" value="1"/>
</dbReference>
<keyword evidence="3 6" id="KW-0812">Transmembrane</keyword>
<evidence type="ECO:0000256" key="5">
    <source>
        <dbReference type="ARBA" id="ARBA00023136"/>
    </source>
</evidence>
<dbReference type="PROSITE" id="PS50850">
    <property type="entry name" value="MFS"/>
    <property type="match status" value="1"/>
</dbReference>
<evidence type="ECO:0000256" key="6">
    <source>
        <dbReference type="SAM" id="Phobius"/>
    </source>
</evidence>
<feature type="transmembrane region" description="Helical" evidence="6">
    <location>
        <begin position="71"/>
        <end position="90"/>
    </location>
</feature>
<evidence type="ECO:0000256" key="4">
    <source>
        <dbReference type="ARBA" id="ARBA00022989"/>
    </source>
</evidence>
<keyword evidence="2" id="KW-0813">Transport</keyword>
<dbReference type="KEGG" id="nmk:CHR53_10080"/>
<feature type="domain" description="Major facilitator superfamily (MFS) profile" evidence="7">
    <location>
        <begin position="5"/>
        <end position="405"/>
    </location>
</feature>
<dbReference type="InterPro" id="IPR036259">
    <property type="entry name" value="MFS_trans_sf"/>
</dbReference>
<evidence type="ECO:0000256" key="1">
    <source>
        <dbReference type="ARBA" id="ARBA00004651"/>
    </source>
</evidence>
<dbReference type="InterPro" id="IPR011701">
    <property type="entry name" value="MFS"/>
</dbReference>
<feature type="transmembrane region" description="Helical" evidence="6">
    <location>
        <begin position="158"/>
        <end position="177"/>
    </location>
</feature>
<dbReference type="PANTHER" id="PTHR11662:SF450">
    <property type="entry name" value="BLR1003 PROTEIN"/>
    <property type="match status" value="1"/>
</dbReference>
<feature type="transmembrane region" description="Helical" evidence="6">
    <location>
        <begin position="378"/>
        <end position="399"/>
    </location>
</feature>
<dbReference type="InterPro" id="IPR050382">
    <property type="entry name" value="MFS_Na/Anion_cotransporter"/>
</dbReference>
<dbReference type="GO" id="GO:0005886">
    <property type="term" value="C:plasma membrane"/>
    <property type="evidence" value="ECO:0007669"/>
    <property type="project" value="UniProtKB-SubCell"/>
</dbReference>
<dbReference type="Gene3D" id="1.20.1250.20">
    <property type="entry name" value="MFS general substrate transporter like domains"/>
    <property type="match status" value="2"/>
</dbReference>
<feature type="transmembrane region" description="Helical" evidence="6">
    <location>
        <begin position="285"/>
        <end position="303"/>
    </location>
</feature>
<keyword evidence="5 6" id="KW-0472">Membrane</keyword>
<feature type="transmembrane region" description="Helical" evidence="6">
    <location>
        <begin position="342"/>
        <end position="366"/>
    </location>
</feature>
<feature type="transmembrane region" description="Helical" evidence="6">
    <location>
        <begin position="309"/>
        <end position="330"/>
    </location>
</feature>
<dbReference type="PANTHER" id="PTHR11662">
    <property type="entry name" value="SOLUTE CARRIER FAMILY 17"/>
    <property type="match status" value="1"/>
</dbReference>
<feature type="transmembrane region" description="Helical" evidence="6">
    <location>
        <begin position="248"/>
        <end position="269"/>
    </location>
</feature>
<comment type="subcellular location">
    <subcellularLocation>
        <location evidence="1">Cell membrane</location>
        <topology evidence="1">Multi-pass membrane protein</topology>
    </subcellularLocation>
</comment>
<evidence type="ECO:0000256" key="3">
    <source>
        <dbReference type="ARBA" id="ARBA00022692"/>
    </source>
</evidence>
<keyword evidence="4 6" id="KW-1133">Transmembrane helix</keyword>
<dbReference type="InterPro" id="IPR020846">
    <property type="entry name" value="MFS_dom"/>
</dbReference>
<evidence type="ECO:0000256" key="2">
    <source>
        <dbReference type="ARBA" id="ARBA00022448"/>
    </source>
</evidence>
<dbReference type="EMBL" id="CP022572">
    <property type="protein sequence ID" value="AZU61593.1"/>
    <property type="molecule type" value="Genomic_DNA"/>
</dbReference>
<feature type="transmembrane region" description="Helical" evidence="6">
    <location>
        <begin position="44"/>
        <end position="62"/>
    </location>
</feature>
<keyword evidence="9" id="KW-1185">Reference proteome</keyword>